<accession>G2ZMP1</accession>
<gene>
    <name evidence="2" type="ORF">BDB_90002</name>
</gene>
<evidence type="ECO:0000256" key="1">
    <source>
        <dbReference type="SAM" id="MobiDB-lite"/>
    </source>
</evidence>
<organism evidence="2">
    <name type="scientific">blood disease bacterium R229</name>
    <dbReference type="NCBI Taxonomy" id="741978"/>
    <lineage>
        <taxon>Bacteria</taxon>
        <taxon>Pseudomonadati</taxon>
        <taxon>Pseudomonadota</taxon>
        <taxon>Betaproteobacteria</taxon>
        <taxon>Burkholderiales</taxon>
        <taxon>Burkholderiaceae</taxon>
        <taxon>Ralstonia</taxon>
        <taxon>Ralstonia solanacearum species complex</taxon>
    </lineage>
</organism>
<reference evidence="2" key="1">
    <citation type="journal article" date="2011" name="PLoS ONE">
        <title>Ralstonia syzygii, the Blood Disease Bacterium and some Asian R. solanacearum strains form a single genomic species despite divergent lifestyles.</title>
        <authorList>
            <person name="Remenant B."/>
            <person name="de Cambiaire J.C."/>
            <person name="Cellier G."/>
            <person name="Jacobs J.M."/>
            <person name="Mangenot S."/>
            <person name="Barbe V."/>
            <person name="Lajus A."/>
            <person name="Vallenet D."/>
            <person name="Medigue C."/>
            <person name="Fegan M."/>
            <person name="Allen C."/>
            <person name="Prior P."/>
        </authorList>
    </citation>
    <scope>NUCLEOTIDE SEQUENCE</scope>
    <source>
        <strain evidence="2">R229</strain>
    </source>
</reference>
<evidence type="ECO:0000313" key="2">
    <source>
        <dbReference type="EMBL" id="CCA80304.1"/>
    </source>
</evidence>
<name>G2ZMP1_9RALS</name>
<dbReference type="EMBL" id="FR854065">
    <property type="protein sequence ID" value="CCA80304.1"/>
    <property type="molecule type" value="Genomic_DNA"/>
</dbReference>
<feature type="region of interest" description="Disordered" evidence="1">
    <location>
        <begin position="16"/>
        <end position="58"/>
    </location>
</feature>
<protein>
    <submittedName>
        <fullName evidence="2">Uncharacterized protein</fullName>
    </submittedName>
</protein>
<reference evidence="2" key="2">
    <citation type="submission" date="2011-04" db="EMBL/GenBank/DDBJ databases">
        <authorList>
            <person name="Genoscope - CEA"/>
        </authorList>
    </citation>
    <scope>NUCLEOTIDE SEQUENCE</scope>
    <source>
        <strain evidence="2">R229</strain>
    </source>
</reference>
<feature type="compositionally biased region" description="Acidic residues" evidence="1">
    <location>
        <begin position="34"/>
        <end position="45"/>
    </location>
</feature>
<dbReference type="AlphaFoldDB" id="G2ZMP1"/>
<proteinExistence type="predicted"/>
<sequence>MVNDSHRHAGNVFLTASPTKMRTGSSPLLCEVSPEYDGETPEDDAWNTPPPGLTHLPS</sequence>
<feature type="compositionally biased region" description="Polar residues" evidence="1">
    <location>
        <begin position="16"/>
        <end position="26"/>
    </location>
</feature>